<dbReference type="OMA" id="NSEESWF"/>
<comment type="caution">
    <text evidence="7">The sequence shown here is derived from an EMBL/GenBank/DDBJ whole genome shotgun (WGS) entry which is preliminary data.</text>
</comment>
<dbReference type="EMBL" id="LNIX01000003">
    <property type="protein sequence ID" value="OXA58286.1"/>
    <property type="molecule type" value="Genomic_DNA"/>
</dbReference>
<evidence type="ECO:0000313" key="7">
    <source>
        <dbReference type="EMBL" id="OXA58286.1"/>
    </source>
</evidence>
<evidence type="ECO:0000256" key="2">
    <source>
        <dbReference type="ARBA" id="ARBA00022771"/>
    </source>
</evidence>
<dbReference type="GO" id="GO:0003677">
    <property type="term" value="F:DNA binding"/>
    <property type="evidence" value="ECO:0007669"/>
    <property type="project" value="InterPro"/>
</dbReference>
<dbReference type="InterPro" id="IPR043502">
    <property type="entry name" value="DNA/RNA_pol_sf"/>
</dbReference>
<dbReference type="InterPro" id="IPR001965">
    <property type="entry name" value="Znf_PHD"/>
</dbReference>
<protein>
    <submittedName>
        <fullName evidence="7">Retrovirus-related Pol polyprotein from type-2 retrotransposable element R2DM</fullName>
    </submittedName>
</protein>
<dbReference type="SUPFAM" id="SSF57903">
    <property type="entry name" value="FYVE/PHD zinc finger"/>
    <property type="match status" value="1"/>
</dbReference>
<evidence type="ECO:0000313" key="8">
    <source>
        <dbReference type="Proteomes" id="UP000198287"/>
    </source>
</evidence>
<dbReference type="SMART" id="SM00249">
    <property type="entry name" value="PHD"/>
    <property type="match status" value="1"/>
</dbReference>
<dbReference type="Gene3D" id="1.10.10.10">
    <property type="entry name" value="Winged helix-like DNA-binding domain superfamily/Winged helix DNA-binding domain"/>
    <property type="match status" value="1"/>
</dbReference>
<dbReference type="Proteomes" id="UP000198287">
    <property type="component" value="Unassembled WGS sequence"/>
</dbReference>
<dbReference type="Pfam" id="PF02257">
    <property type="entry name" value="RFX_DNA_binding"/>
    <property type="match status" value="1"/>
</dbReference>
<dbReference type="InterPro" id="IPR036388">
    <property type="entry name" value="WH-like_DNA-bd_sf"/>
</dbReference>
<dbReference type="GO" id="GO:0008270">
    <property type="term" value="F:zinc ion binding"/>
    <property type="evidence" value="ECO:0007669"/>
    <property type="project" value="UniProtKB-KW"/>
</dbReference>
<evidence type="ECO:0000256" key="1">
    <source>
        <dbReference type="ARBA" id="ARBA00022723"/>
    </source>
</evidence>
<dbReference type="InterPro" id="IPR013083">
    <property type="entry name" value="Znf_RING/FYVE/PHD"/>
</dbReference>
<accession>A0A226ENY2</accession>
<organism evidence="7 8">
    <name type="scientific">Folsomia candida</name>
    <name type="common">Springtail</name>
    <dbReference type="NCBI Taxonomy" id="158441"/>
    <lineage>
        <taxon>Eukaryota</taxon>
        <taxon>Metazoa</taxon>
        <taxon>Ecdysozoa</taxon>
        <taxon>Arthropoda</taxon>
        <taxon>Hexapoda</taxon>
        <taxon>Collembola</taxon>
        <taxon>Entomobryomorpha</taxon>
        <taxon>Isotomoidea</taxon>
        <taxon>Isotomidae</taxon>
        <taxon>Proisotominae</taxon>
        <taxon>Folsomia</taxon>
    </lineage>
</organism>
<evidence type="ECO:0000256" key="3">
    <source>
        <dbReference type="ARBA" id="ARBA00022833"/>
    </source>
</evidence>
<dbReference type="SUPFAM" id="SSF56672">
    <property type="entry name" value="DNA/RNA polymerases"/>
    <property type="match status" value="1"/>
</dbReference>
<dbReference type="InterPro" id="IPR019787">
    <property type="entry name" value="Znf_PHD-finger"/>
</dbReference>
<dbReference type="OrthoDB" id="8057773at2759"/>
<dbReference type="InterPro" id="IPR003150">
    <property type="entry name" value="DNA-bd_RFX"/>
</dbReference>
<keyword evidence="1" id="KW-0479">Metal-binding</keyword>
<reference evidence="7 8" key="1">
    <citation type="submission" date="2015-12" db="EMBL/GenBank/DDBJ databases">
        <title>The genome of Folsomia candida.</title>
        <authorList>
            <person name="Faddeeva A."/>
            <person name="Derks M.F."/>
            <person name="Anvar Y."/>
            <person name="Smit S."/>
            <person name="Van Straalen N."/>
            <person name="Roelofs D."/>
        </authorList>
    </citation>
    <scope>NUCLEOTIDE SEQUENCE [LARGE SCALE GENOMIC DNA]</scope>
    <source>
        <strain evidence="7 8">VU population</strain>
        <tissue evidence="7">Whole body</tissue>
    </source>
</reference>
<dbReference type="Gene3D" id="3.30.40.10">
    <property type="entry name" value="Zinc/RING finger domain, C3HC4 (zinc finger)"/>
    <property type="match status" value="1"/>
</dbReference>
<dbReference type="InterPro" id="IPR011011">
    <property type="entry name" value="Znf_FYVE_PHD"/>
</dbReference>
<evidence type="ECO:0000259" key="6">
    <source>
        <dbReference type="PROSITE" id="PS50878"/>
    </source>
</evidence>
<dbReference type="Pfam" id="PF00078">
    <property type="entry name" value="RVT_1"/>
    <property type="match status" value="1"/>
</dbReference>
<dbReference type="InterPro" id="IPR000477">
    <property type="entry name" value="RT_dom"/>
</dbReference>
<dbReference type="PANTHER" id="PTHR48462:SF1">
    <property type="entry name" value="PROTEIN, PUTATIVE-RELATED"/>
    <property type="match status" value="1"/>
</dbReference>
<dbReference type="PROSITE" id="PS50016">
    <property type="entry name" value="ZF_PHD_2"/>
    <property type="match status" value="1"/>
</dbReference>
<evidence type="ECO:0000259" key="5">
    <source>
        <dbReference type="PROSITE" id="PS50016"/>
    </source>
</evidence>
<dbReference type="PANTHER" id="PTHR48462">
    <property type="entry name" value="PROTEIN, PUTATIVE-RELATED"/>
    <property type="match status" value="1"/>
</dbReference>
<dbReference type="PROSITE" id="PS50878">
    <property type="entry name" value="RT_POL"/>
    <property type="match status" value="1"/>
</dbReference>
<dbReference type="GO" id="GO:0071897">
    <property type="term" value="P:DNA biosynthetic process"/>
    <property type="evidence" value="ECO:0007669"/>
    <property type="project" value="UniProtKB-ARBA"/>
</dbReference>
<proteinExistence type="predicted"/>
<keyword evidence="2 4" id="KW-0863">Zinc-finger</keyword>
<dbReference type="AlphaFoldDB" id="A0A226ENY2"/>
<name>A0A226ENY2_FOLCA</name>
<evidence type="ECO:0000256" key="4">
    <source>
        <dbReference type="PROSITE-ProRule" id="PRU00146"/>
    </source>
</evidence>
<keyword evidence="3" id="KW-0862">Zinc</keyword>
<feature type="domain" description="Reverse transcriptase" evidence="6">
    <location>
        <begin position="399"/>
        <end position="651"/>
    </location>
</feature>
<sequence>MTPTSTTAANLSTHDDQHCPISTCPGASNTDQWILCDHCQKWYHTACVAVVIIPEEEWLCPTCVISVTSSQSQVTPSSLNTTTTTKKKHIIATTQYWLKSNLVEDPLGLIPKSEIVARYAHHIQTSGEGRVVDATVGKYILQLFPSTKFSRPPTRGAANAYIGIRWKDQPPLLPHAPRNWGAELSQLKNTVPTLRRVPKGARMEVAKALAKIIEEVTTTNSEESWFKLFSFPYAVVPVPTKSDKVKNLTTWVKSRVLQWFVTPSRPRPQFAKPSRPQETIAKKVEAKLADGDVRGAIRLLTSDDTIAPNNQETLDALITKHPPHPEPTYFPNAPDKAEVLAPVDPKEVLIAISSFAPGSAGGLDSLRPQILKDLVISENGEPATNLLNAMLKFLDLVLRGDVPKSICPIFFGASMTALRKKTGGIRPVAVGNTWRRLISKIAVARMSSTLVEIFSPHQLGVGIKGGAEAAAHAARIYWNYSHDSPKAFLKLDFRNAFNEIRRDTLLQIIREKFPNFYRFVSQAYSSPSEIFFAGTPISSLCGVQQGDPLGPALYALVIQPIVDLIDTELNMWYLDDSTIADSPEKVLMAMQTITRMGTEVGLHLNTTKCEVGILGVVDDQTRDEIFELFRSTAPGIQKISPESAMLLGVPLTDEAIPTILGAKTEEMEKISTRLLKLSSHSAFFLLRASISTPRLIYFLRCAPTWRRFDALTLYDAKLKNAMEGIINCSLSPQSWLQSSLPVNKGGLGVRHAIDVAIPCFLASIYSSLPLAERLLPPHLHGIDTAIQEGEERWKSLGSSPLPPLEIRGIQAIWEIPQQEGVINHLTTNATTLEDKARYHAMSQPNVGAWLNAIPSPQLGTHLPNETFRIAAALRLRCDICQPHKCSFGEQVSTKGYHGLSCKNSAGRHSRHAAANDVIARALRSAGVPIIKEPAGCAREDGKRPDGLTLIPWARGKSVVWDFTCSDTFAPSYLPQTSIRPGVAAEKAEDRKKKRYEQLMDSFLFVPIAIETTGIWGKDGLSFIKEIGSRITNITEEKRATSFLLQRMSITVQRGNVASILGSLPKGHKLEEIFML</sequence>
<feature type="domain" description="PHD-type" evidence="5">
    <location>
        <begin position="16"/>
        <end position="66"/>
    </location>
</feature>
<gene>
    <name evidence="7" type="ORF">Fcan01_07347</name>
</gene>
<keyword evidence="8" id="KW-1185">Reference proteome</keyword>
<dbReference type="Pfam" id="PF00628">
    <property type="entry name" value="PHD"/>
    <property type="match status" value="1"/>
</dbReference>
<dbReference type="GO" id="GO:0006355">
    <property type="term" value="P:regulation of DNA-templated transcription"/>
    <property type="evidence" value="ECO:0007669"/>
    <property type="project" value="InterPro"/>
</dbReference>